<keyword evidence="3" id="KW-0472">Membrane</keyword>
<dbReference type="OMA" id="RFAVANF"/>
<dbReference type="SMART" id="SM00043">
    <property type="entry name" value="CY"/>
    <property type="match status" value="1"/>
</dbReference>
<dbReference type="GO" id="GO:0005737">
    <property type="term" value="C:cytoplasm"/>
    <property type="evidence" value="ECO:0007669"/>
    <property type="project" value="TreeGrafter"/>
</dbReference>
<accession>A0A3Q0SYV5</accession>
<keyword evidence="2" id="KW-1015">Disulfide bond</keyword>
<dbReference type="InterPro" id="IPR046350">
    <property type="entry name" value="Cystatin_sf"/>
</dbReference>
<evidence type="ECO:0000259" key="4">
    <source>
        <dbReference type="SMART" id="SM00043"/>
    </source>
</evidence>
<evidence type="ECO:0000256" key="2">
    <source>
        <dbReference type="ARBA" id="ARBA00023157"/>
    </source>
</evidence>
<keyword evidence="6" id="KW-1185">Reference proteome</keyword>
<dbReference type="GO" id="GO:0004869">
    <property type="term" value="F:cysteine-type endopeptidase inhibitor activity"/>
    <property type="evidence" value="ECO:0007669"/>
    <property type="project" value="InterPro"/>
</dbReference>
<sequence length="144" mass="16283">QQLTKIVYVSLHLFRMFFWFCVFLCASVDGQMTGEPHRVPVNDTEVLSAARFAVAEFNKVNAGEQFLYKIRMITSAKIQVVAGINYILDVQLGRTVCRKSGAAADSETCAFESKPKGYQCHFVVTEIPWENSRVLSKNECHLNK</sequence>
<dbReference type="FunFam" id="3.10.450.10:FF:000004">
    <property type="entry name" value="Cystatin C"/>
    <property type="match status" value="1"/>
</dbReference>
<dbReference type="InterPro" id="IPR000010">
    <property type="entry name" value="Cystatin_dom"/>
</dbReference>
<organism evidence="5 6">
    <name type="scientific">Amphilophus citrinellus</name>
    <name type="common">Midas cichlid</name>
    <name type="synonym">Cichlasoma citrinellum</name>
    <dbReference type="NCBI Taxonomy" id="61819"/>
    <lineage>
        <taxon>Eukaryota</taxon>
        <taxon>Metazoa</taxon>
        <taxon>Chordata</taxon>
        <taxon>Craniata</taxon>
        <taxon>Vertebrata</taxon>
        <taxon>Euteleostomi</taxon>
        <taxon>Actinopterygii</taxon>
        <taxon>Neopterygii</taxon>
        <taxon>Teleostei</taxon>
        <taxon>Neoteleostei</taxon>
        <taxon>Acanthomorphata</taxon>
        <taxon>Ovalentaria</taxon>
        <taxon>Cichlomorphae</taxon>
        <taxon>Cichliformes</taxon>
        <taxon>Cichlidae</taxon>
        <taxon>New World cichlids</taxon>
        <taxon>Cichlasomatinae</taxon>
        <taxon>Heroini</taxon>
        <taxon>Amphilophus</taxon>
    </lineage>
</organism>
<evidence type="ECO:0000256" key="3">
    <source>
        <dbReference type="SAM" id="Phobius"/>
    </source>
</evidence>
<dbReference type="STRING" id="61819.ENSACIP00000026838"/>
<protein>
    <recommendedName>
        <fullName evidence="4">Cystatin domain-containing protein</fullName>
    </recommendedName>
</protein>
<proteinExistence type="inferred from homology"/>
<dbReference type="Gene3D" id="3.10.450.10">
    <property type="match status" value="1"/>
</dbReference>
<evidence type="ECO:0000313" key="5">
    <source>
        <dbReference type="Ensembl" id="ENSACIP00000026838.1"/>
    </source>
</evidence>
<feature type="transmembrane region" description="Helical" evidence="3">
    <location>
        <begin position="6"/>
        <end position="28"/>
    </location>
</feature>
<dbReference type="CDD" id="cd00042">
    <property type="entry name" value="CY"/>
    <property type="match status" value="1"/>
</dbReference>
<keyword evidence="3" id="KW-0812">Transmembrane</keyword>
<evidence type="ECO:0000256" key="1">
    <source>
        <dbReference type="ARBA" id="ARBA00009403"/>
    </source>
</evidence>
<dbReference type="GO" id="GO:0005615">
    <property type="term" value="C:extracellular space"/>
    <property type="evidence" value="ECO:0007669"/>
    <property type="project" value="TreeGrafter"/>
</dbReference>
<feature type="domain" description="Cystatin" evidence="4">
    <location>
        <begin position="31"/>
        <end position="141"/>
    </location>
</feature>
<dbReference type="AlphaFoldDB" id="A0A3Q0SYV5"/>
<dbReference type="GO" id="GO:0031982">
    <property type="term" value="C:vesicle"/>
    <property type="evidence" value="ECO:0007669"/>
    <property type="project" value="TreeGrafter"/>
</dbReference>
<dbReference type="SUPFAM" id="SSF54403">
    <property type="entry name" value="Cystatin/monellin"/>
    <property type="match status" value="1"/>
</dbReference>
<dbReference type="Proteomes" id="UP000261340">
    <property type="component" value="Unplaced"/>
</dbReference>
<name>A0A3Q0SYV5_AMPCI</name>
<keyword evidence="3" id="KW-1133">Transmembrane helix</keyword>
<dbReference type="GeneTree" id="ENSGT00940000154755"/>
<dbReference type="PANTHER" id="PTHR46186:SF12">
    <property type="entry name" value="CYSTATIN C (AMYLOID ANGIOPATHY AND CEREBRAL HEMORRHAGE)-RELATED"/>
    <property type="match status" value="1"/>
</dbReference>
<comment type="similarity">
    <text evidence="1">Belongs to the cystatin family.</text>
</comment>
<dbReference type="PANTHER" id="PTHR46186">
    <property type="entry name" value="CYSTATIN"/>
    <property type="match status" value="1"/>
</dbReference>
<evidence type="ECO:0000313" key="6">
    <source>
        <dbReference type="Proteomes" id="UP000261340"/>
    </source>
</evidence>
<dbReference type="Ensembl" id="ENSACIT00000027544.1">
    <property type="protein sequence ID" value="ENSACIP00000026838.1"/>
    <property type="gene ID" value="ENSACIG00000020773.1"/>
</dbReference>
<dbReference type="Pfam" id="PF00031">
    <property type="entry name" value="Cystatin"/>
    <property type="match status" value="1"/>
</dbReference>
<reference evidence="5" key="1">
    <citation type="submission" date="2025-08" db="UniProtKB">
        <authorList>
            <consortium name="Ensembl"/>
        </authorList>
    </citation>
    <scope>IDENTIFICATION</scope>
</reference>
<reference evidence="5" key="2">
    <citation type="submission" date="2025-09" db="UniProtKB">
        <authorList>
            <consortium name="Ensembl"/>
        </authorList>
    </citation>
    <scope>IDENTIFICATION</scope>
</reference>